<dbReference type="SUPFAM" id="SSF50118">
    <property type="entry name" value="Cell growth inhibitor/plasmid maintenance toxic component"/>
    <property type="match status" value="1"/>
</dbReference>
<keyword evidence="2" id="KW-1185">Reference proteome</keyword>
<proteinExistence type="predicted"/>
<dbReference type="RefSeq" id="WP_067643733.1">
    <property type="nucleotide sequence ID" value="NZ_KQ961023.1"/>
</dbReference>
<protein>
    <submittedName>
        <fullName evidence="1">Growth inhibitor PemK</fullName>
    </submittedName>
</protein>
<gene>
    <name evidence="1" type="ORF">ATO67_02405</name>
</gene>
<dbReference type="EMBL" id="LNUW01000015">
    <property type="protein sequence ID" value="KXG86877.1"/>
    <property type="molecule type" value="Genomic_DNA"/>
</dbReference>
<dbReference type="AlphaFoldDB" id="A0A135P615"/>
<reference evidence="1 2" key="1">
    <citation type="submission" date="2015-11" db="EMBL/GenBank/DDBJ databases">
        <title>Draft genome sequence of Agrobacterium sp. R89-1.</title>
        <authorList>
            <person name="Zahradnik J."/>
            <person name="Kyslikova E."/>
            <person name="Palyzova A."/>
            <person name="Kyslik P."/>
        </authorList>
    </citation>
    <scope>NUCLEOTIDE SEQUENCE [LARGE SCALE GENOMIC DNA]</scope>
    <source>
        <strain evidence="1 2">R89-1</strain>
    </source>
</reference>
<dbReference type="InterPro" id="IPR011067">
    <property type="entry name" value="Plasmid_toxin/cell-grow_inhib"/>
</dbReference>
<organism evidence="1 2">
    <name type="scientific">Agrobacterium bohemicum</name>
    <dbReference type="NCBI Taxonomy" id="2052828"/>
    <lineage>
        <taxon>Bacteria</taxon>
        <taxon>Pseudomonadati</taxon>
        <taxon>Pseudomonadota</taxon>
        <taxon>Alphaproteobacteria</taxon>
        <taxon>Hyphomicrobiales</taxon>
        <taxon>Rhizobiaceae</taxon>
        <taxon>Rhizobium/Agrobacterium group</taxon>
        <taxon>Agrobacterium</taxon>
    </lineage>
</organism>
<evidence type="ECO:0000313" key="2">
    <source>
        <dbReference type="Proteomes" id="UP000070498"/>
    </source>
</evidence>
<dbReference type="Gene3D" id="2.30.30.110">
    <property type="match status" value="1"/>
</dbReference>
<dbReference type="Proteomes" id="UP000070498">
    <property type="component" value="Unassembled WGS sequence"/>
</dbReference>
<evidence type="ECO:0000313" key="1">
    <source>
        <dbReference type="EMBL" id="KXG86877.1"/>
    </source>
</evidence>
<dbReference type="GO" id="GO:0003677">
    <property type="term" value="F:DNA binding"/>
    <property type="evidence" value="ECO:0007669"/>
    <property type="project" value="InterPro"/>
</dbReference>
<name>A0A135P615_9HYPH</name>
<dbReference type="Pfam" id="PF02452">
    <property type="entry name" value="PemK_toxin"/>
    <property type="match status" value="1"/>
</dbReference>
<dbReference type="InterPro" id="IPR003477">
    <property type="entry name" value="PemK-like"/>
</dbReference>
<sequence>MRRGDLVTVAVSGDFGKPRPALIIQSDYFSETATVTVLLLSGTLVEAPFIRLTVQPSPQNGLTKPSQVMVDKSMTVLRHKLGPVFGRLDDDMMLSITRSLAIFVGIA</sequence>
<dbReference type="STRING" id="2052828.ATO67_02405"/>
<comment type="caution">
    <text evidence="1">The sequence shown here is derived from an EMBL/GenBank/DDBJ whole genome shotgun (WGS) entry which is preliminary data.</text>
</comment>
<accession>A0A135P615</accession>